<evidence type="ECO:0000313" key="2">
    <source>
        <dbReference type="EMBL" id="KAI9164872.1"/>
    </source>
</evidence>
<proteinExistence type="predicted"/>
<keyword evidence="3" id="KW-1185">Reference proteome</keyword>
<dbReference type="Pfam" id="PF14392">
    <property type="entry name" value="zf-CCHC_4"/>
    <property type="match status" value="1"/>
</dbReference>
<dbReference type="InterPro" id="IPR025836">
    <property type="entry name" value="Zn_knuckle_CX2CX4HX4C"/>
</dbReference>
<reference evidence="2" key="1">
    <citation type="journal article" date="2022" name="Plant J.">
        <title>Strategies of tolerance reflected in two North American maple genomes.</title>
        <authorList>
            <person name="McEvoy S.L."/>
            <person name="Sezen U.U."/>
            <person name="Trouern-Trend A."/>
            <person name="McMahon S.M."/>
            <person name="Schaberg P.G."/>
            <person name="Yang J."/>
            <person name="Wegrzyn J.L."/>
            <person name="Swenson N.G."/>
        </authorList>
    </citation>
    <scope>NUCLEOTIDE SEQUENCE</scope>
    <source>
        <strain evidence="2">91603</strain>
    </source>
</reference>
<dbReference type="Proteomes" id="UP001064489">
    <property type="component" value="Chromosome 10"/>
</dbReference>
<dbReference type="AlphaFoldDB" id="A0AAD5IIK6"/>
<sequence>MGLYLGGLLGEVKEIDAGKGGDCLGQFIHVRILVDVTKPLRRGLRVAFRMGEEVCNVMACYERLPNFYYYCGLIGTYLTIVQNFNTGAEKSSNKETYSSDNENVHRQTVILTKDVSTSKRDLLVVKETRGVDTIMDKSLNFMGADKTNTVSQNEGGDMAPFDVAEGEVLLIDSIEGSCTDTRTNLPETTSSDKFTSIQQQEIAKEKGLNTSKIGKWKKVAREKSSIVKN</sequence>
<evidence type="ECO:0000259" key="1">
    <source>
        <dbReference type="Pfam" id="PF14392"/>
    </source>
</evidence>
<dbReference type="EMBL" id="JAJSOW010000105">
    <property type="protein sequence ID" value="KAI9164872.1"/>
    <property type="molecule type" value="Genomic_DNA"/>
</dbReference>
<accession>A0AAD5IIK6</accession>
<evidence type="ECO:0000313" key="3">
    <source>
        <dbReference type="Proteomes" id="UP001064489"/>
    </source>
</evidence>
<feature type="domain" description="Zinc knuckle CX2CX4HX4C" evidence="1">
    <location>
        <begin position="34"/>
        <end position="75"/>
    </location>
</feature>
<reference evidence="2" key="2">
    <citation type="submission" date="2023-02" db="EMBL/GenBank/DDBJ databases">
        <authorList>
            <person name="Swenson N.G."/>
            <person name="Wegrzyn J.L."/>
            <person name="Mcevoy S.L."/>
        </authorList>
    </citation>
    <scope>NUCLEOTIDE SEQUENCE</scope>
    <source>
        <strain evidence="2">91603</strain>
        <tissue evidence="2">Leaf</tissue>
    </source>
</reference>
<gene>
    <name evidence="2" type="ORF">LWI28_003733</name>
</gene>
<protein>
    <recommendedName>
        <fullName evidence="1">Zinc knuckle CX2CX4HX4C domain-containing protein</fullName>
    </recommendedName>
</protein>
<comment type="caution">
    <text evidence="2">The sequence shown here is derived from an EMBL/GenBank/DDBJ whole genome shotgun (WGS) entry which is preliminary data.</text>
</comment>
<organism evidence="2 3">
    <name type="scientific">Acer negundo</name>
    <name type="common">Box elder</name>
    <dbReference type="NCBI Taxonomy" id="4023"/>
    <lineage>
        <taxon>Eukaryota</taxon>
        <taxon>Viridiplantae</taxon>
        <taxon>Streptophyta</taxon>
        <taxon>Embryophyta</taxon>
        <taxon>Tracheophyta</taxon>
        <taxon>Spermatophyta</taxon>
        <taxon>Magnoliopsida</taxon>
        <taxon>eudicotyledons</taxon>
        <taxon>Gunneridae</taxon>
        <taxon>Pentapetalae</taxon>
        <taxon>rosids</taxon>
        <taxon>malvids</taxon>
        <taxon>Sapindales</taxon>
        <taxon>Sapindaceae</taxon>
        <taxon>Hippocastanoideae</taxon>
        <taxon>Acereae</taxon>
        <taxon>Acer</taxon>
    </lineage>
</organism>
<name>A0AAD5IIK6_ACENE</name>